<dbReference type="RefSeq" id="WP_071077491.1">
    <property type="nucleotide sequence ID" value="NZ_LFKP01000008.1"/>
</dbReference>
<evidence type="ECO:0000313" key="1">
    <source>
        <dbReference type="EMBL" id="OHV96020.1"/>
    </source>
</evidence>
<comment type="caution">
    <text evidence="1">The sequence shown here is derived from an EMBL/GenBank/DDBJ whole genome shotgun (WGS) entry which is preliminary data.</text>
</comment>
<dbReference type="AlphaFoldDB" id="A0A1S1U6E7"/>
<gene>
    <name evidence="1" type="ORF">AKG95_14290</name>
</gene>
<name>A0A1S1U6E7_9BURK</name>
<protein>
    <submittedName>
        <fullName evidence="1">Uncharacterized protein</fullName>
    </submittedName>
</protein>
<sequence>MPQLIDHIDAIARQRQRAVLYLEFHPKSYEESRLYRHDDDAVRSSMLDWFDAQAIAWQPCGPYAELSGFSSWRGQICFELPYDETLPAYCQLRDYLEHADGSMRHAGVRFYLLTLDLAMQNAAHDEPGFWDRWAQDL</sequence>
<organism evidence="1 2">
    <name type="scientific">Janthinobacterium lividum</name>
    <dbReference type="NCBI Taxonomy" id="29581"/>
    <lineage>
        <taxon>Bacteria</taxon>
        <taxon>Pseudomonadati</taxon>
        <taxon>Pseudomonadota</taxon>
        <taxon>Betaproteobacteria</taxon>
        <taxon>Burkholderiales</taxon>
        <taxon>Oxalobacteraceae</taxon>
        <taxon>Janthinobacterium</taxon>
    </lineage>
</organism>
<accession>A0A1S1U6E7</accession>
<dbReference type="EMBL" id="LFKP01000008">
    <property type="protein sequence ID" value="OHV96020.1"/>
    <property type="molecule type" value="Genomic_DNA"/>
</dbReference>
<dbReference type="Proteomes" id="UP000179840">
    <property type="component" value="Unassembled WGS sequence"/>
</dbReference>
<evidence type="ECO:0000313" key="2">
    <source>
        <dbReference type="Proteomes" id="UP000179840"/>
    </source>
</evidence>
<proteinExistence type="predicted"/>
<reference evidence="1 2" key="1">
    <citation type="submission" date="2015-06" db="EMBL/GenBank/DDBJ databases">
        <title>Draft genome sequencing of a biphenyl-degrading bacterium, Janthinobacterium lividum MEG1.</title>
        <authorList>
            <person name="Shimodaira J."/>
            <person name="Hatta T."/>
        </authorList>
    </citation>
    <scope>NUCLEOTIDE SEQUENCE [LARGE SCALE GENOMIC DNA]</scope>
    <source>
        <strain evidence="1 2">MEG1</strain>
    </source>
</reference>